<name>A0ABZ2LSY7_9BACT</name>
<reference evidence="2 3" key="1">
    <citation type="submission" date="2021-12" db="EMBL/GenBank/DDBJ databases">
        <title>Discovery of the Pendulisporaceae a myxobacterial family with distinct sporulation behavior and unique specialized metabolism.</title>
        <authorList>
            <person name="Garcia R."/>
            <person name="Popoff A."/>
            <person name="Bader C.D."/>
            <person name="Loehr J."/>
            <person name="Walesch S."/>
            <person name="Walt C."/>
            <person name="Boldt J."/>
            <person name="Bunk B."/>
            <person name="Haeckl F.J.F.P.J."/>
            <person name="Gunesch A.P."/>
            <person name="Birkelbach J."/>
            <person name="Nuebel U."/>
            <person name="Pietschmann T."/>
            <person name="Bach T."/>
            <person name="Mueller R."/>
        </authorList>
    </citation>
    <scope>NUCLEOTIDE SEQUENCE [LARGE SCALE GENOMIC DNA]</scope>
    <source>
        <strain evidence="2 3">MSr11954</strain>
    </source>
</reference>
<gene>
    <name evidence="2" type="ORF">LZC94_37100</name>
</gene>
<protein>
    <submittedName>
        <fullName evidence="2">Carboxymuconolactone decarboxylase family protein</fullName>
    </submittedName>
</protein>
<dbReference type="Proteomes" id="UP001370348">
    <property type="component" value="Chromosome"/>
</dbReference>
<evidence type="ECO:0000313" key="2">
    <source>
        <dbReference type="EMBL" id="WXB13450.1"/>
    </source>
</evidence>
<dbReference type="InterPro" id="IPR029032">
    <property type="entry name" value="AhpD-like"/>
</dbReference>
<dbReference type="Pfam" id="PF02627">
    <property type="entry name" value="CMD"/>
    <property type="match status" value="1"/>
</dbReference>
<keyword evidence="3" id="KW-1185">Reference proteome</keyword>
<dbReference type="InterPro" id="IPR003779">
    <property type="entry name" value="CMD-like"/>
</dbReference>
<dbReference type="EMBL" id="CP089984">
    <property type="protein sequence ID" value="WXB13450.1"/>
    <property type="molecule type" value="Genomic_DNA"/>
</dbReference>
<dbReference type="PANTHER" id="PTHR35446">
    <property type="entry name" value="SI:CH211-175M2.5"/>
    <property type="match status" value="1"/>
</dbReference>
<feature type="domain" description="Carboxymuconolactone decarboxylase-like" evidence="1">
    <location>
        <begin position="54"/>
        <end position="113"/>
    </location>
</feature>
<dbReference type="NCBIfam" id="TIGR00778">
    <property type="entry name" value="ahpD_dom"/>
    <property type="match status" value="1"/>
</dbReference>
<organism evidence="2 3">
    <name type="scientific">Pendulispora albinea</name>
    <dbReference type="NCBI Taxonomy" id="2741071"/>
    <lineage>
        <taxon>Bacteria</taxon>
        <taxon>Pseudomonadati</taxon>
        <taxon>Myxococcota</taxon>
        <taxon>Myxococcia</taxon>
        <taxon>Myxococcales</taxon>
        <taxon>Sorangiineae</taxon>
        <taxon>Pendulisporaceae</taxon>
        <taxon>Pendulispora</taxon>
    </lineage>
</organism>
<dbReference type="InterPro" id="IPR004675">
    <property type="entry name" value="AhpD_core"/>
</dbReference>
<sequence>MTASFVPHTPETAPREARAHLERAAEQFGFVPAPLARMASSPSVLEAFAKALPIFEASSLSPLEREVVILAISVFNRCHYCVPMHTAILRRMQAPDALIRALREGERIADPKLAALAAFTRRVLAARGDAGEPALRTFFDAGYTERNALDVVLGVSVFTLTTYSIRLTGAPLDPAFEPFRWDPPAT</sequence>
<proteinExistence type="predicted"/>
<dbReference type="RefSeq" id="WP_394823060.1">
    <property type="nucleotide sequence ID" value="NZ_CP089984.1"/>
</dbReference>
<evidence type="ECO:0000313" key="3">
    <source>
        <dbReference type="Proteomes" id="UP001370348"/>
    </source>
</evidence>
<dbReference type="SUPFAM" id="SSF69118">
    <property type="entry name" value="AhpD-like"/>
    <property type="match status" value="1"/>
</dbReference>
<dbReference type="Gene3D" id="1.20.1290.10">
    <property type="entry name" value="AhpD-like"/>
    <property type="match status" value="1"/>
</dbReference>
<evidence type="ECO:0000259" key="1">
    <source>
        <dbReference type="Pfam" id="PF02627"/>
    </source>
</evidence>
<dbReference type="PANTHER" id="PTHR35446:SF3">
    <property type="entry name" value="CMD DOMAIN-CONTAINING PROTEIN"/>
    <property type="match status" value="1"/>
</dbReference>
<accession>A0ABZ2LSY7</accession>